<evidence type="ECO:0000259" key="1">
    <source>
        <dbReference type="Pfam" id="PF06971"/>
    </source>
</evidence>
<dbReference type="PANTHER" id="PTHR35786">
    <property type="entry name" value="REDOX-SENSING TRANSCRIPTIONAL REPRESSOR REX"/>
    <property type="match status" value="1"/>
</dbReference>
<dbReference type="Gene3D" id="1.10.10.10">
    <property type="entry name" value="Winged helix-like DNA-binding domain superfamily/Winged helix DNA-binding domain"/>
    <property type="match status" value="1"/>
</dbReference>
<dbReference type="EMBL" id="UOET01000053">
    <property type="protein sequence ID" value="VAW26721.1"/>
    <property type="molecule type" value="Genomic_DNA"/>
</dbReference>
<dbReference type="GO" id="GO:0051775">
    <property type="term" value="P:response to redox state"/>
    <property type="evidence" value="ECO:0007669"/>
    <property type="project" value="InterPro"/>
</dbReference>
<dbReference type="InterPro" id="IPR009718">
    <property type="entry name" value="Rex_DNA-bd_C_dom"/>
</dbReference>
<organism evidence="2">
    <name type="scientific">hydrothermal vent metagenome</name>
    <dbReference type="NCBI Taxonomy" id="652676"/>
    <lineage>
        <taxon>unclassified sequences</taxon>
        <taxon>metagenomes</taxon>
        <taxon>ecological metagenomes</taxon>
    </lineage>
</organism>
<dbReference type="AlphaFoldDB" id="A0A3B0U6S8"/>
<feature type="non-terminal residue" evidence="2">
    <location>
        <position position="61"/>
    </location>
</feature>
<dbReference type="Pfam" id="PF06971">
    <property type="entry name" value="Put_DNA-bind_N"/>
    <property type="match status" value="1"/>
</dbReference>
<name>A0A3B0U6S8_9ZZZZ</name>
<sequence>MINNLPANTVERLSNYRRTLHDLKMEKQTHIHSHQLAHLLKINPAHVRRDLMLIGFSGDIH</sequence>
<dbReference type="InterPro" id="IPR036390">
    <property type="entry name" value="WH_DNA-bd_sf"/>
</dbReference>
<accession>A0A3B0U6S8</accession>
<gene>
    <name evidence="2" type="ORF">MNBD_BACTEROID07-1681</name>
</gene>
<dbReference type="PANTHER" id="PTHR35786:SF1">
    <property type="entry name" value="REDOX-SENSING TRANSCRIPTIONAL REPRESSOR REX 1"/>
    <property type="match status" value="1"/>
</dbReference>
<dbReference type="SUPFAM" id="SSF46785">
    <property type="entry name" value="Winged helix' DNA-binding domain"/>
    <property type="match status" value="1"/>
</dbReference>
<feature type="domain" description="Rex DNA-binding C-terminal" evidence="1">
    <location>
        <begin position="5"/>
        <end position="51"/>
    </location>
</feature>
<proteinExistence type="predicted"/>
<evidence type="ECO:0000313" key="2">
    <source>
        <dbReference type="EMBL" id="VAW26721.1"/>
    </source>
</evidence>
<protein>
    <recommendedName>
        <fullName evidence="1">Rex DNA-binding C-terminal domain-containing protein</fullName>
    </recommendedName>
</protein>
<reference evidence="2" key="1">
    <citation type="submission" date="2018-06" db="EMBL/GenBank/DDBJ databases">
        <authorList>
            <person name="Zhirakovskaya E."/>
        </authorList>
    </citation>
    <scope>NUCLEOTIDE SEQUENCE</scope>
</reference>
<dbReference type="InterPro" id="IPR036388">
    <property type="entry name" value="WH-like_DNA-bd_sf"/>
</dbReference>
<dbReference type="GO" id="GO:0045892">
    <property type="term" value="P:negative regulation of DNA-templated transcription"/>
    <property type="evidence" value="ECO:0007669"/>
    <property type="project" value="InterPro"/>
</dbReference>
<dbReference type="InterPro" id="IPR022876">
    <property type="entry name" value="Tscrpt_rep_Rex"/>
</dbReference>